<evidence type="ECO:0000313" key="1">
    <source>
        <dbReference type="EMBL" id="KAI2384942.1"/>
    </source>
</evidence>
<sequence length="1461" mass="165128">MESSDDSNSEKGAADVLNQFVAIKPTQRPKEERSDDEDRLLCVAISKSNCEDEFKYLPGHSYVKEILSKLNDDAFLVELESGDSIQISYNNLLEFSGGSAALRKFKNSIARPQRSLRRGIRPPTDGFVDIETLSLSSDDDQNGTPDESTDSSASIAPRMRRSRRLISKPTHNYGFPTEDDSDELNSPVSFRSGRYPSRGKGLRTSERLKGTSAKRMVELTESDLPEIETSKSVSKYHGAREIFDKTLSSSQFRLQHQPICASCSRGENFGRLVPCQGCTDSYHQACLGYRNQRLHLVTKINTGYFILQCRHCLGVANSKDPLVPHLGKCTQCHDTGFFSKPLRPQLTSRQEQMLREENGGIDPITNVDMDMVNNPENVMFRCTTCKRSWHKSHLSTMDPNTLQCEECENAPGEIESLVAWRPLDLDSYTPGYTSDMLPEESKEYLVKWRKLSFFKVKWMPGPWVWSVTAAVMRKAFNKSTKSLKPCMTTEDATPEEFLHMDIALDIRYSNVVSNRTRDIDLARIKEVKEVYAKFKGLPYEDAVWERPPDASDTDRWHSFQAAYNEWVEGNYLAPPNPTQLKHRLSAARSLNFGQSLVKRSQPSILTGGQLMPYQQEGLNWIYFMWFQQKNAILADEMGLGKTIQVIAFFATLVQDHSCWPFLVVVPNSTVPNWRSEIKRWAPSLRVVTYYGLSTARKLAHDYEMFPGGTEKSGLRCHVVVTSYETVVDSHARRVFSSVQWQGLVVDEGHRLKNDKSLFYETISKMKFPFKLLLTGTPLQNNIRELFNVIQFCDPSKDANVLEEQYRDLNKDNVNELHEMIRPFFLRRTKAQVLTFLPPMAQIIVPLSMTIVQKKLYRSILAKNPQLIKAIFNKNDGQRLKSSERHNLNNLLVQLRKCLCHPFVYSKAIEERDVSATLLYRNLIEASSKLQFLELLLPKLQERGHRVLIFCQFLDFLDIIEDFLDGIGVLHLRLDGSITSLQKQKRIDLFNAPNSPYFAFLLSTRAGGVGINLATADTVVIMDPDFNPHQDIQALSRAHRIGQQKKVLVFQLMTRGSAEEKIMQIGRKKMALDHVLIERMDAEEDAGDDLESILRYGAEALFDDNDRADVRYDTESIEKLLDRSEIENTRTGDDSSAESQFGFARVWTNENANFEEQLSESESTTLSSTVWEKILKERENLAKEEALSKAEALGRGKRKRQTVDYTVPQSRRAEHASDTDFTATDVTSDVEEEPASPLEQPSKPPRRKRGPSHKSATSALARLYKRARLPESAPSSMQYQPCIACGIGHPQGYCRLKQAGVEHCGLCGIAHFGYSRTCPHLNSESQVASMLSSLKESTEQRALVENATKYLRGIRGDLVRRQKIKAGKLQEATSTNKNLSQHPYAQPSAPIPSAVAGPSGAQLARYPGVVASPYPATAPYPPYPPNLPYPPYPAYASYAPYPSRPPPHFNPPPPPPPPPTTR</sequence>
<comment type="caution">
    <text evidence="1">The sequence shown here is derived from an EMBL/GenBank/DDBJ whole genome shotgun (WGS) entry which is preliminary data.</text>
</comment>
<reference evidence="1" key="1">
    <citation type="journal article" date="2022" name="bioRxiv">
        <title>Population genetic analysis of Ophidiomyces ophidiicola, the causative agent of snake fungal disease, indicates recent introductions to the USA.</title>
        <authorList>
            <person name="Ladner J.T."/>
            <person name="Palmer J.M."/>
            <person name="Ettinger C.L."/>
            <person name="Stajich J.E."/>
            <person name="Farrell T.M."/>
            <person name="Glorioso B.M."/>
            <person name="Lawson B."/>
            <person name="Price S.J."/>
            <person name="Stengle A.G."/>
            <person name="Grear D.A."/>
            <person name="Lorch J.M."/>
        </authorList>
    </citation>
    <scope>NUCLEOTIDE SEQUENCE</scope>
    <source>
        <strain evidence="1">NWHC 24266-5</strain>
    </source>
</reference>
<accession>A0ACB8UUJ8</accession>
<proteinExistence type="predicted"/>
<dbReference type="EMBL" id="JALBCA010000065">
    <property type="protein sequence ID" value="KAI2384942.1"/>
    <property type="molecule type" value="Genomic_DNA"/>
</dbReference>
<protein>
    <submittedName>
        <fullName evidence="1">Uncharacterized protein</fullName>
    </submittedName>
</protein>
<organism evidence="1">
    <name type="scientific">Ophidiomyces ophidiicola</name>
    <dbReference type="NCBI Taxonomy" id="1387563"/>
    <lineage>
        <taxon>Eukaryota</taxon>
        <taxon>Fungi</taxon>
        <taxon>Dikarya</taxon>
        <taxon>Ascomycota</taxon>
        <taxon>Pezizomycotina</taxon>
        <taxon>Eurotiomycetes</taxon>
        <taxon>Eurotiomycetidae</taxon>
        <taxon>Onygenales</taxon>
        <taxon>Onygenaceae</taxon>
        <taxon>Ophidiomyces</taxon>
    </lineage>
</organism>
<gene>
    <name evidence="1" type="ORF">LOY88_004365</name>
</gene>
<name>A0ACB8UUJ8_9EURO</name>